<evidence type="ECO:0000313" key="2">
    <source>
        <dbReference type="EMBL" id="PPJ52641.1"/>
    </source>
</evidence>
<evidence type="ECO:0000256" key="1">
    <source>
        <dbReference type="SAM" id="MobiDB-lite"/>
    </source>
</evidence>
<evidence type="ECO:0000313" key="3">
    <source>
        <dbReference type="Proteomes" id="UP000237631"/>
    </source>
</evidence>
<organism evidence="2 3">
    <name type="scientific">Cercospora berteroae</name>
    <dbReference type="NCBI Taxonomy" id="357750"/>
    <lineage>
        <taxon>Eukaryota</taxon>
        <taxon>Fungi</taxon>
        <taxon>Dikarya</taxon>
        <taxon>Ascomycota</taxon>
        <taxon>Pezizomycotina</taxon>
        <taxon>Dothideomycetes</taxon>
        <taxon>Dothideomycetidae</taxon>
        <taxon>Mycosphaerellales</taxon>
        <taxon>Mycosphaerellaceae</taxon>
        <taxon>Cercospora</taxon>
    </lineage>
</organism>
<proteinExistence type="predicted"/>
<reference evidence="3" key="1">
    <citation type="journal article" date="2017" name="bioRxiv">
        <title>Conservation of a gene cluster reveals novel cercosporin biosynthetic mechanisms and extends production to the genus Colletotrichum.</title>
        <authorList>
            <person name="de Jonge R."/>
            <person name="Ebert M.K."/>
            <person name="Huitt-Roehl C.R."/>
            <person name="Pal P."/>
            <person name="Suttle J.C."/>
            <person name="Spanner R.E."/>
            <person name="Neubauer J.D."/>
            <person name="Jurick W.M.II."/>
            <person name="Stott K.A."/>
            <person name="Secor G.A."/>
            <person name="Thomma B.P.H.J."/>
            <person name="Van de Peer Y."/>
            <person name="Townsend C.A."/>
            <person name="Bolton M.D."/>
        </authorList>
    </citation>
    <scope>NUCLEOTIDE SEQUENCE [LARGE SCALE GENOMIC DNA]</scope>
    <source>
        <strain evidence="3">CBS538.71</strain>
    </source>
</reference>
<gene>
    <name evidence="2" type="ORF">CBER1_11421</name>
</gene>
<comment type="caution">
    <text evidence="2">The sequence shown here is derived from an EMBL/GenBank/DDBJ whole genome shotgun (WGS) entry which is preliminary data.</text>
</comment>
<accession>A0A2S6BYV1</accession>
<dbReference type="AlphaFoldDB" id="A0A2S6BYV1"/>
<feature type="region of interest" description="Disordered" evidence="1">
    <location>
        <begin position="183"/>
        <end position="210"/>
    </location>
</feature>
<dbReference type="EMBL" id="PNEN01001678">
    <property type="protein sequence ID" value="PPJ52641.1"/>
    <property type="molecule type" value="Genomic_DNA"/>
</dbReference>
<name>A0A2S6BYV1_9PEZI</name>
<dbReference type="OrthoDB" id="10381805at2759"/>
<sequence length="210" mass="24553">MWKGNKSLKTSKHKSSKCIRPNPIRLAEKAIEDYHMYHLDTTRRAATHLYSYLHGWIDGTDIERIIEPFIQTHTRHKLKLLLCPLPLKCTQTLRSKDVTYTLLVWHCFQFKKYTEPVDEGMYNHIRCDEWELVAKNAEELCVYFNELRTFPKKYADIVQDTILEPGRLANQVDTLAIGLVPETADTGDDVDDADEEDDDVGFQRYEDDED</sequence>
<protein>
    <submittedName>
        <fullName evidence="2">Uncharacterized protein</fullName>
    </submittedName>
</protein>
<feature type="compositionally biased region" description="Acidic residues" evidence="1">
    <location>
        <begin position="185"/>
        <end position="210"/>
    </location>
</feature>
<keyword evidence="3" id="KW-1185">Reference proteome</keyword>
<dbReference type="Proteomes" id="UP000237631">
    <property type="component" value="Unassembled WGS sequence"/>
</dbReference>